<evidence type="ECO:0000256" key="5">
    <source>
        <dbReference type="ARBA" id="ARBA00022597"/>
    </source>
</evidence>
<feature type="domain" description="Soluble ligand binding" evidence="16">
    <location>
        <begin position="188"/>
        <end position="235"/>
    </location>
</feature>
<dbReference type="Pfam" id="PF10531">
    <property type="entry name" value="SLBB"/>
    <property type="match status" value="1"/>
</dbReference>
<keyword evidence="13" id="KW-0998">Cell outer membrane</keyword>
<comment type="similarity">
    <text evidence="2">Belongs to the BexD/CtrA/VexA family.</text>
</comment>
<comment type="subcellular location">
    <subcellularLocation>
        <location evidence="1">Cell outer membrane</location>
        <topology evidence="1">Multi-pass membrane protein</topology>
    </subcellularLocation>
</comment>
<dbReference type="Proteomes" id="UP000436692">
    <property type="component" value="Unassembled WGS sequence"/>
</dbReference>
<keyword evidence="9" id="KW-0406">Ion transport</keyword>
<dbReference type="Gene3D" id="3.10.560.10">
    <property type="entry name" value="Outer membrane lipoprotein wza domain like"/>
    <property type="match status" value="2"/>
</dbReference>
<dbReference type="AlphaFoldDB" id="A0AAE5AYL7"/>
<dbReference type="InterPro" id="IPR019554">
    <property type="entry name" value="Soluble_ligand-bd"/>
</dbReference>
<dbReference type="PANTHER" id="PTHR33619:SF3">
    <property type="entry name" value="POLYSACCHARIDE EXPORT PROTEIN GFCE-RELATED"/>
    <property type="match status" value="1"/>
</dbReference>
<feature type="domain" description="Polysaccharide export protein N-terminal" evidence="15">
    <location>
        <begin position="100"/>
        <end position="179"/>
    </location>
</feature>
<feature type="domain" description="SLBB" evidence="17">
    <location>
        <begin position="269"/>
        <end position="375"/>
    </location>
</feature>
<proteinExistence type="inferred from homology"/>
<reference evidence="18 19" key="1">
    <citation type="submission" date="2019-12" db="EMBL/GenBank/DDBJ databases">
        <title>Whole-genome sequencing of Allorhizobium vitis.</title>
        <authorList>
            <person name="Gan H.M."/>
            <person name="Szegedi E."/>
            <person name="Burr T."/>
            <person name="Savka M.A."/>
        </authorList>
    </citation>
    <scope>NUCLEOTIDE SEQUENCE [LARGE SCALE GENOMIC DNA]</scope>
    <source>
        <strain evidence="18 19">CG989</strain>
    </source>
</reference>
<keyword evidence="3" id="KW-0813">Transport</keyword>
<evidence type="ECO:0000259" key="17">
    <source>
        <dbReference type="Pfam" id="PF22461"/>
    </source>
</evidence>
<dbReference type="PROSITE" id="PS51257">
    <property type="entry name" value="PROKAR_LIPOPROTEIN"/>
    <property type="match status" value="1"/>
</dbReference>
<dbReference type="GO" id="GO:0006811">
    <property type="term" value="P:monoatomic ion transport"/>
    <property type="evidence" value="ECO:0007669"/>
    <property type="project" value="UniProtKB-KW"/>
</dbReference>
<evidence type="ECO:0000256" key="9">
    <source>
        <dbReference type="ARBA" id="ARBA00023065"/>
    </source>
</evidence>
<evidence type="ECO:0000256" key="1">
    <source>
        <dbReference type="ARBA" id="ARBA00004571"/>
    </source>
</evidence>
<evidence type="ECO:0000313" key="18">
    <source>
        <dbReference type="EMBL" id="MUZ60864.1"/>
    </source>
</evidence>
<dbReference type="InterPro" id="IPR003715">
    <property type="entry name" value="Poly_export_N"/>
</dbReference>
<evidence type="ECO:0000313" key="19">
    <source>
        <dbReference type="Proteomes" id="UP000436692"/>
    </source>
</evidence>
<dbReference type="Gene3D" id="3.30.1950.10">
    <property type="entry name" value="wza like domain"/>
    <property type="match status" value="1"/>
</dbReference>
<keyword evidence="6" id="KW-0812">Transmembrane</keyword>
<evidence type="ECO:0000256" key="8">
    <source>
        <dbReference type="ARBA" id="ARBA00023047"/>
    </source>
</evidence>
<evidence type="ECO:0000256" key="11">
    <source>
        <dbReference type="ARBA" id="ARBA00023136"/>
    </source>
</evidence>
<organism evidence="18 19">
    <name type="scientific">Agrobacterium vitis</name>
    <name type="common">Rhizobium vitis</name>
    <dbReference type="NCBI Taxonomy" id="373"/>
    <lineage>
        <taxon>Bacteria</taxon>
        <taxon>Pseudomonadati</taxon>
        <taxon>Pseudomonadota</taxon>
        <taxon>Alphaproteobacteria</taxon>
        <taxon>Hyphomicrobiales</taxon>
        <taxon>Rhizobiaceae</taxon>
        <taxon>Rhizobium/Agrobacterium group</taxon>
        <taxon>Agrobacterium</taxon>
    </lineage>
</organism>
<evidence type="ECO:0000256" key="6">
    <source>
        <dbReference type="ARBA" id="ARBA00022692"/>
    </source>
</evidence>
<evidence type="ECO:0000256" key="2">
    <source>
        <dbReference type="ARBA" id="ARBA00009450"/>
    </source>
</evidence>
<dbReference type="GO" id="GO:0015288">
    <property type="term" value="F:porin activity"/>
    <property type="evidence" value="ECO:0007669"/>
    <property type="project" value="UniProtKB-KW"/>
</dbReference>
<dbReference type="Pfam" id="PF02563">
    <property type="entry name" value="Poly_export"/>
    <property type="match status" value="1"/>
</dbReference>
<dbReference type="GO" id="GO:0009279">
    <property type="term" value="C:cell outer membrane"/>
    <property type="evidence" value="ECO:0007669"/>
    <property type="project" value="UniProtKB-SubCell"/>
</dbReference>
<evidence type="ECO:0000256" key="14">
    <source>
        <dbReference type="ARBA" id="ARBA00023288"/>
    </source>
</evidence>
<dbReference type="GO" id="GO:0015159">
    <property type="term" value="F:polysaccharide transmembrane transporter activity"/>
    <property type="evidence" value="ECO:0007669"/>
    <property type="project" value="InterPro"/>
</dbReference>
<keyword evidence="10" id="KW-0626">Porin</keyword>
<evidence type="ECO:0000256" key="4">
    <source>
        <dbReference type="ARBA" id="ARBA00022452"/>
    </source>
</evidence>
<keyword evidence="5" id="KW-0762">Sugar transport</keyword>
<evidence type="ECO:0000259" key="15">
    <source>
        <dbReference type="Pfam" id="PF02563"/>
    </source>
</evidence>
<keyword evidence="4" id="KW-1134">Transmembrane beta strand</keyword>
<keyword evidence="14" id="KW-0449">Lipoprotein</keyword>
<evidence type="ECO:0000256" key="10">
    <source>
        <dbReference type="ARBA" id="ARBA00023114"/>
    </source>
</evidence>
<evidence type="ECO:0000256" key="3">
    <source>
        <dbReference type="ARBA" id="ARBA00022448"/>
    </source>
</evidence>
<evidence type="ECO:0000259" key="16">
    <source>
        <dbReference type="Pfam" id="PF10531"/>
    </source>
</evidence>
<accession>A0AAE5AYL7</accession>
<dbReference type="Pfam" id="PF22461">
    <property type="entry name" value="SLBB_2"/>
    <property type="match status" value="1"/>
</dbReference>
<gene>
    <name evidence="18" type="ORF">GOZ95_25880</name>
</gene>
<keyword evidence="7" id="KW-0732">Signal</keyword>
<evidence type="ECO:0000256" key="7">
    <source>
        <dbReference type="ARBA" id="ARBA00022729"/>
    </source>
</evidence>
<evidence type="ECO:0000256" key="13">
    <source>
        <dbReference type="ARBA" id="ARBA00023237"/>
    </source>
</evidence>
<name>A0AAE5AYL7_AGRVI</name>
<dbReference type="EMBL" id="WPHM01000022">
    <property type="protein sequence ID" value="MUZ60864.1"/>
    <property type="molecule type" value="Genomic_DNA"/>
</dbReference>
<protein>
    <submittedName>
        <fullName evidence="18">Polysaccharide export protein</fullName>
    </submittedName>
</protein>
<dbReference type="InterPro" id="IPR049712">
    <property type="entry name" value="Poly_export"/>
</dbReference>
<dbReference type="InterPro" id="IPR054765">
    <property type="entry name" value="SLBB_dom"/>
</dbReference>
<dbReference type="PANTHER" id="PTHR33619">
    <property type="entry name" value="POLYSACCHARIDE EXPORT PROTEIN GFCE-RELATED"/>
    <property type="match status" value="1"/>
</dbReference>
<keyword evidence="12" id="KW-0564">Palmitate</keyword>
<keyword evidence="11" id="KW-0472">Membrane</keyword>
<keyword evidence="8" id="KW-0625">Polysaccharide transport</keyword>
<dbReference type="GO" id="GO:0046930">
    <property type="term" value="C:pore complex"/>
    <property type="evidence" value="ECO:0007669"/>
    <property type="project" value="UniProtKB-KW"/>
</dbReference>
<sequence length="406" mass="43624">MAVALWKRQGVVRVESYPLKKVVAVFVTAGLAACDTLPASGPLSSQIESQAGKSRQELNRPNASVFDVVDVDQRTARTVSGFSNSMFSRRFGIGGRAGRVVIGIGDQLKISIFEAGSDGLFSTSQSKQTTIDVVIQPDGTGTIPYVGQIVLAGKTQEEARKAILAKLVNKAVEPDVLVTAAGTASRSVTVSGSVGKPSNVELTLAGDKLTEVIARAGGASSEPYESYVTLVRGTKSASVLLKSLIENPRENIYVEPRDQIYVTHDPRTFTILGEVQKNGRVPFGANDLNLLEAIALGGGGSDSQVDAEGYFVFRYEEPEIVMDILGAKRFHELQSKGMVASKDGRYPIVYRFNMRSPDSLIVGQNFPIKSRDVIYASRHPTVDFMKFMQLIATPVGTASGVRSLTD</sequence>
<comment type="caution">
    <text evidence="18">The sequence shown here is derived from an EMBL/GenBank/DDBJ whole genome shotgun (WGS) entry which is preliminary data.</text>
</comment>
<evidence type="ECO:0000256" key="12">
    <source>
        <dbReference type="ARBA" id="ARBA00023139"/>
    </source>
</evidence>